<feature type="binding site" evidence="10">
    <location>
        <begin position="596"/>
        <end position="600"/>
    </location>
    <ligand>
        <name>NADP(+)</name>
        <dbReference type="ChEBI" id="CHEBI:58349"/>
    </ligand>
</feature>
<evidence type="ECO:0000256" key="10">
    <source>
        <dbReference type="HAMAP-Rule" id="MF_03212"/>
    </source>
</evidence>
<comment type="similarity">
    <text evidence="10 11">In the C-terminal section; belongs to the flavoprotein pyridine nucleotide cytochrome reductase family.</text>
</comment>
<dbReference type="Gene3D" id="3.40.50.360">
    <property type="match status" value="1"/>
</dbReference>
<dbReference type="GO" id="GO:0050661">
    <property type="term" value="F:NADP binding"/>
    <property type="evidence" value="ECO:0007669"/>
    <property type="project" value="UniProtKB-UniRule"/>
</dbReference>
<feature type="domain" description="Flavodoxin-like" evidence="12">
    <location>
        <begin position="81"/>
        <end position="225"/>
    </location>
</feature>
<accession>A0A8S1D6S9</accession>
<dbReference type="SUPFAM" id="SSF52343">
    <property type="entry name" value="Ferredoxin reductase-like, C-terminal NADP-linked domain"/>
    <property type="match status" value="1"/>
</dbReference>
<comment type="cofactor">
    <cofactor evidence="10">
        <name>FMN</name>
        <dbReference type="ChEBI" id="CHEBI:58210"/>
    </cofactor>
    <text evidence="10">Binds 1 FMN per monomer.</text>
</comment>
<dbReference type="PROSITE" id="PS50902">
    <property type="entry name" value="FLAVODOXIN_LIKE"/>
    <property type="match status" value="1"/>
</dbReference>
<dbReference type="GO" id="GO:0003958">
    <property type="term" value="F:NADPH-hemoprotein reductase activity"/>
    <property type="evidence" value="ECO:0007669"/>
    <property type="project" value="UniProtKB-UniRule"/>
</dbReference>
<dbReference type="Pfam" id="PF00175">
    <property type="entry name" value="NAD_binding_1"/>
    <property type="match status" value="1"/>
</dbReference>
<feature type="binding site" evidence="10">
    <location>
        <position position="209"/>
    </location>
    <ligand>
        <name>FMN</name>
        <dbReference type="ChEBI" id="CHEBI:58210"/>
    </ligand>
</feature>
<keyword evidence="1 10" id="KW-0285">Flavoprotein</keyword>
<dbReference type="Gene3D" id="2.40.30.10">
    <property type="entry name" value="Translation factors"/>
    <property type="match status" value="1"/>
</dbReference>
<evidence type="ECO:0000313" key="15">
    <source>
        <dbReference type="Proteomes" id="UP000494165"/>
    </source>
</evidence>
<dbReference type="GO" id="GO:0010181">
    <property type="term" value="F:FMN binding"/>
    <property type="evidence" value="ECO:0007669"/>
    <property type="project" value="UniProtKB-UniRule"/>
</dbReference>
<feature type="binding site" evidence="10">
    <location>
        <begin position="87"/>
        <end position="92"/>
    </location>
    <ligand>
        <name>FMN</name>
        <dbReference type="ChEBI" id="CHEBI:58210"/>
    </ligand>
</feature>
<dbReference type="PROSITE" id="PS51384">
    <property type="entry name" value="FAD_FR"/>
    <property type="match status" value="1"/>
</dbReference>
<keyword evidence="9 10" id="KW-0472">Membrane</keyword>
<keyword evidence="7 10" id="KW-1133">Transmembrane helix</keyword>
<evidence type="ECO:0000256" key="2">
    <source>
        <dbReference type="ARBA" id="ARBA00022643"/>
    </source>
</evidence>
<dbReference type="SUPFAM" id="SSF52218">
    <property type="entry name" value="Flavoproteins"/>
    <property type="match status" value="1"/>
</dbReference>
<dbReference type="InterPro" id="IPR008254">
    <property type="entry name" value="Flavodoxin/NO_synth"/>
</dbReference>
<keyword evidence="4 10" id="KW-0256">Endoplasmic reticulum</keyword>
<feature type="binding site" evidence="10">
    <location>
        <begin position="455"/>
        <end position="458"/>
    </location>
    <ligand>
        <name>FAD</name>
        <dbReference type="ChEBI" id="CHEBI:57692"/>
    </ligand>
</feature>
<comment type="similarity">
    <text evidence="10">Belongs to the NADPH--cytochrome P450 reductase family.</text>
</comment>
<keyword evidence="8 10" id="KW-0560">Oxidoreductase</keyword>
<dbReference type="Gene3D" id="3.40.50.80">
    <property type="entry name" value="Nucleotide-binding domain of ferredoxin-NADP reductase (FNR) module"/>
    <property type="match status" value="1"/>
</dbReference>
<keyword evidence="2 10" id="KW-0288">FMN</keyword>
<reference evidence="14 15" key="1">
    <citation type="submission" date="2020-04" db="EMBL/GenBank/DDBJ databases">
        <authorList>
            <person name="Alioto T."/>
            <person name="Alioto T."/>
            <person name="Gomez Garrido J."/>
        </authorList>
    </citation>
    <scope>NUCLEOTIDE SEQUENCE [LARGE SCALE GENOMIC DNA]</scope>
</reference>
<gene>
    <name evidence="14" type="ORF">CLODIP_2_CD15052</name>
</gene>
<evidence type="ECO:0000259" key="13">
    <source>
        <dbReference type="PROSITE" id="PS51384"/>
    </source>
</evidence>
<keyword evidence="6 10" id="KW-0521">NADP</keyword>
<proteinExistence type="inferred from homology"/>
<comment type="caution">
    <text evidence="10">Lacks conserved residue(s) required for the propagation of feature annotation.</text>
</comment>
<dbReference type="InterPro" id="IPR029039">
    <property type="entry name" value="Flavoprotein-like_sf"/>
</dbReference>
<dbReference type="InterPro" id="IPR003097">
    <property type="entry name" value="CysJ-like_FAD-binding"/>
</dbReference>
<organism evidence="14 15">
    <name type="scientific">Cloeon dipterum</name>
    <dbReference type="NCBI Taxonomy" id="197152"/>
    <lineage>
        <taxon>Eukaryota</taxon>
        <taxon>Metazoa</taxon>
        <taxon>Ecdysozoa</taxon>
        <taxon>Arthropoda</taxon>
        <taxon>Hexapoda</taxon>
        <taxon>Insecta</taxon>
        <taxon>Pterygota</taxon>
        <taxon>Palaeoptera</taxon>
        <taxon>Ephemeroptera</taxon>
        <taxon>Pisciforma</taxon>
        <taxon>Baetidae</taxon>
        <taxon>Cloeon</taxon>
    </lineage>
</organism>
<evidence type="ECO:0000256" key="11">
    <source>
        <dbReference type="PIRNR" id="PIRNR000208"/>
    </source>
</evidence>
<feature type="binding site" evidence="10">
    <location>
        <begin position="473"/>
        <end position="475"/>
    </location>
    <ligand>
        <name>FAD</name>
        <dbReference type="ChEBI" id="CHEBI:57692"/>
    </ligand>
</feature>
<dbReference type="InterPro" id="IPR001094">
    <property type="entry name" value="Flavdoxin-like"/>
</dbReference>
<dbReference type="PIRSF" id="PIRSF000208">
    <property type="entry name" value="P450R"/>
    <property type="match status" value="1"/>
</dbReference>
<comment type="cofactor">
    <cofactor evidence="10">
        <name>FAD</name>
        <dbReference type="ChEBI" id="CHEBI:57692"/>
    </cofactor>
    <text evidence="10">Binds 1 FAD per monomer.</text>
</comment>
<evidence type="ECO:0000256" key="9">
    <source>
        <dbReference type="ARBA" id="ARBA00023136"/>
    </source>
</evidence>
<dbReference type="EMBL" id="CADEPI010000087">
    <property type="protein sequence ID" value="CAB3373587.1"/>
    <property type="molecule type" value="Genomic_DNA"/>
</dbReference>
<dbReference type="Gene3D" id="1.20.990.10">
    <property type="entry name" value="NADPH-cytochrome p450 Reductase, Chain A, domain 3"/>
    <property type="match status" value="1"/>
</dbReference>
<dbReference type="SUPFAM" id="SSF63380">
    <property type="entry name" value="Riboflavin synthase domain-like"/>
    <property type="match status" value="1"/>
</dbReference>
<dbReference type="AlphaFoldDB" id="A0A8S1D6S9"/>
<feature type="transmembrane region" description="Helical" evidence="10">
    <location>
        <begin position="15"/>
        <end position="38"/>
    </location>
</feature>
<keyword evidence="15" id="KW-1185">Reference proteome</keyword>
<dbReference type="InterPro" id="IPR023208">
    <property type="entry name" value="P450R"/>
</dbReference>
<evidence type="ECO:0000259" key="12">
    <source>
        <dbReference type="PROSITE" id="PS50902"/>
    </source>
</evidence>
<dbReference type="PANTHER" id="PTHR19384:SF17">
    <property type="entry name" value="NADPH--CYTOCHROME P450 REDUCTASE"/>
    <property type="match status" value="1"/>
</dbReference>
<feature type="binding site" evidence="10">
    <location>
        <position position="633"/>
    </location>
    <ligand>
        <name>NADP(+)</name>
        <dbReference type="ChEBI" id="CHEBI:58349"/>
    </ligand>
</feature>
<comment type="subcellular location">
    <subcellularLocation>
        <location evidence="10">Endoplasmic reticulum membrane</location>
        <topology evidence="10">Single-pass membrane protein</topology>
        <orientation evidence="10">Cytoplasmic side</orientation>
    </subcellularLocation>
</comment>
<sequence length="672" mass="75509">MEAAAHVEADAGESAAIFGAIDLVLLVVTVGIAGWLLMKKLRPTPPPSINYDVQVVSSMYQSTPSSETSFVQKLRTSGRSLVVFYGSQTGTAEEFASRLAKEGGRFSLKGMLADPEECSMEELAQLKDIPNSLALFCLATYGEGDPTDNAQEFFEWLQNGDADLSGLNYAVFGLGNKTYEHYNEMGKFVDKRLEDLGATRVFELGMGDDDANIEDDFITWKDRLWPAVCEFFGIEASGEEESMRQYKLTEHADIAPEKVYKGEVARLNSLVTQRPPFDSKNPFMAPILEKRQLYTGGDRSCLHIELGITDSKIRYDAGDHVAVYPENDKALVERIGQLLEVDLDTVITLTNVDSDSSKKTPFPCPCSYRTALSFYVDITSNPRTHVLKEISEFTSDPEEKAKLKQMASTTAEGKQEYQEWVIKENRSIVHILEDLKSCKPHLDYLLELLPRLQCRYYSISSSPKAHAERIHVTAAIVQYKTPTGRTVNGVATSWLGRLSLNDKIPIFVRRSAFRLPTRPQTPVVMVGPGTGIAPFRGFLQERAFCLEQGKQIGETILYFGCRKRDEDFLYQEELMEFVNKGVLKLHTAFSREKEHKVYVTHLMEQHKEDLWRILGKENGHLYVCGDARNMARDVHNLVVDLVAEGGGMNKDAANAYVKKMEAQKRYSADVWS</sequence>
<evidence type="ECO:0000256" key="4">
    <source>
        <dbReference type="ARBA" id="ARBA00022824"/>
    </source>
</evidence>
<dbReference type="InterPro" id="IPR001433">
    <property type="entry name" value="OxRdtase_FAD/NAD-bd"/>
</dbReference>
<dbReference type="InterPro" id="IPR023173">
    <property type="entry name" value="NADPH_Cyt_P450_Rdtase_alpha"/>
</dbReference>
<dbReference type="EC" id="1.6.2.4" evidence="10 11"/>
<dbReference type="PRINTS" id="PR00371">
    <property type="entry name" value="FPNCR"/>
</dbReference>
<dbReference type="CDD" id="cd06204">
    <property type="entry name" value="CYPOR"/>
    <property type="match status" value="1"/>
</dbReference>
<feature type="binding site" evidence="10">
    <location>
        <position position="671"/>
    </location>
    <ligand>
        <name>FAD</name>
        <dbReference type="ChEBI" id="CHEBI:57692"/>
    </ligand>
</feature>
<evidence type="ECO:0000256" key="8">
    <source>
        <dbReference type="ARBA" id="ARBA00023002"/>
    </source>
</evidence>
<evidence type="ECO:0000313" key="14">
    <source>
        <dbReference type="EMBL" id="CAB3373587.1"/>
    </source>
</evidence>
<dbReference type="FunFam" id="3.40.50.360:FF:000009">
    <property type="entry name" value="NADPH--cytochrome P450 reductase"/>
    <property type="match status" value="1"/>
</dbReference>
<dbReference type="Pfam" id="PF00667">
    <property type="entry name" value="FAD_binding_1"/>
    <property type="match status" value="1"/>
</dbReference>
<keyword evidence="3 10" id="KW-0812">Transmembrane</keyword>
<dbReference type="Proteomes" id="UP000494165">
    <property type="component" value="Unassembled WGS sequence"/>
</dbReference>
<feature type="binding site" evidence="10">
    <location>
        <begin position="139"/>
        <end position="142"/>
    </location>
    <ligand>
        <name>FMN</name>
        <dbReference type="ChEBI" id="CHEBI:58210"/>
    </ligand>
</feature>
<dbReference type="GO" id="GO:0005789">
    <property type="term" value="C:endoplasmic reticulum membrane"/>
    <property type="evidence" value="ECO:0007669"/>
    <property type="project" value="UniProtKB-SubCell"/>
</dbReference>
<dbReference type="Pfam" id="PF00258">
    <property type="entry name" value="Flavodoxin_1"/>
    <property type="match status" value="1"/>
</dbReference>
<comment type="caution">
    <text evidence="14">The sequence shown here is derived from an EMBL/GenBank/DDBJ whole genome shotgun (WGS) entry which is preliminary data.</text>
</comment>
<comment type="similarity">
    <text evidence="10">In the N-terminal section; belongs to the flavodoxin family.</text>
</comment>
<dbReference type="InterPro" id="IPR039261">
    <property type="entry name" value="FNR_nucleotide-bd"/>
</dbReference>
<dbReference type="FunFam" id="1.20.990.10:FF:000001">
    <property type="entry name" value="NADPH--cytochrome P450 reductase"/>
    <property type="match status" value="1"/>
</dbReference>
<dbReference type="GO" id="GO:0005829">
    <property type="term" value="C:cytosol"/>
    <property type="evidence" value="ECO:0007669"/>
    <property type="project" value="TreeGrafter"/>
</dbReference>
<feature type="binding site" evidence="10">
    <location>
        <position position="299"/>
    </location>
    <ligand>
        <name>NADP(+)</name>
        <dbReference type="ChEBI" id="CHEBI:58349"/>
    </ligand>
</feature>
<dbReference type="GO" id="GO:0009725">
    <property type="term" value="P:response to hormone"/>
    <property type="evidence" value="ECO:0007669"/>
    <property type="project" value="TreeGrafter"/>
</dbReference>
<dbReference type="FunFam" id="3.40.50.80:FF:000001">
    <property type="entry name" value="NADPH--cytochrome P450 reductase 1"/>
    <property type="match status" value="1"/>
</dbReference>
<feature type="binding site" evidence="10">
    <location>
        <position position="479"/>
    </location>
    <ligand>
        <name>FAD</name>
        <dbReference type="ChEBI" id="CHEBI:57692"/>
    </ligand>
</feature>
<dbReference type="GO" id="GO:0050660">
    <property type="term" value="F:flavin adenine dinucleotide binding"/>
    <property type="evidence" value="ECO:0007669"/>
    <property type="project" value="UniProtKB-UniRule"/>
</dbReference>
<dbReference type="InterPro" id="IPR001709">
    <property type="entry name" value="Flavoprot_Pyr_Nucl_cyt_Rdtase"/>
</dbReference>
<evidence type="ECO:0000256" key="7">
    <source>
        <dbReference type="ARBA" id="ARBA00022989"/>
    </source>
</evidence>
<protein>
    <recommendedName>
        <fullName evidence="10 11">NADPH--cytochrome P450 reductase</fullName>
        <shortName evidence="10">CPR</shortName>
        <shortName evidence="10">P450R</shortName>
        <ecNumber evidence="10 11">1.6.2.4</ecNumber>
    </recommendedName>
</protein>
<dbReference type="InterPro" id="IPR017927">
    <property type="entry name" value="FAD-bd_FR_type"/>
</dbReference>
<evidence type="ECO:0000256" key="3">
    <source>
        <dbReference type="ARBA" id="ARBA00022692"/>
    </source>
</evidence>
<feature type="binding site" evidence="10">
    <location>
        <begin position="489"/>
        <end position="492"/>
    </location>
    <ligand>
        <name>FAD</name>
        <dbReference type="ChEBI" id="CHEBI:57692"/>
    </ligand>
</feature>
<feature type="binding site" evidence="10">
    <location>
        <begin position="590"/>
        <end position="591"/>
    </location>
    <ligand>
        <name>NADP(+)</name>
        <dbReference type="ChEBI" id="CHEBI:58349"/>
    </ligand>
</feature>
<feature type="binding site" evidence="10">
    <location>
        <position position="530"/>
    </location>
    <ligand>
        <name>NADP(+)</name>
        <dbReference type="ChEBI" id="CHEBI:58349"/>
    </ligand>
</feature>
<comment type="function">
    <text evidence="10">This enzyme is required for electron transfer from NADP to cytochrome P450 in microsomes. It can also provide electron transfer to heme oxygenase and cytochrome B5.</text>
</comment>
<evidence type="ECO:0000256" key="5">
    <source>
        <dbReference type="ARBA" id="ARBA00022827"/>
    </source>
</evidence>
<evidence type="ECO:0000256" key="1">
    <source>
        <dbReference type="ARBA" id="ARBA00022630"/>
    </source>
</evidence>
<dbReference type="PANTHER" id="PTHR19384">
    <property type="entry name" value="NITRIC OXIDE SYNTHASE-RELATED"/>
    <property type="match status" value="1"/>
</dbReference>
<feature type="binding site" evidence="10">
    <location>
        <begin position="174"/>
        <end position="183"/>
    </location>
    <ligand>
        <name>FMN</name>
        <dbReference type="ChEBI" id="CHEBI:58210"/>
    </ligand>
</feature>
<evidence type="ECO:0000256" key="6">
    <source>
        <dbReference type="ARBA" id="ARBA00022857"/>
    </source>
</evidence>
<name>A0A8S1D6S9_9INSE</name>
<dbReference type="InterPro" id="IPR017938">
    <property type="entry name" value="Riboflavin_synthase-like_b-brl"/>
</dbReference>
<dbReference type="OrthoDB" id="1856718at2759"/>
<comment type="catalytic activity">
    <reaction evidence="10 11">
        <text>2 oxidized [cytochrome P450] + NADPH = 2 reduced [cytochrome P450] + NADP(+) + H(+)</text>
        <dbReference type="Rhea" id="RHEA:24040"/>
        <dbReference type="Rhea" id="RHEA-COMP:14627"/>
        <dbReference type="Rhea" id="RHEA-COMP:14628"/>
        <dbReference type="ChEBI" id="CHEBI:15378"/>
        <dbReference type="ChEBI" id="CHEBI:55376"/>
        <dbReference type="ChEBI" id="CHEBI:57783"/>
        <dbReference type="ChEBI" id="CHEBI:58349"/>
        <dbReference type="ChEBI" id="CHEBI:60344"/>
        <dbReference type="EC" id="1.6.2.4"/>
    </reaction>
</comment>
<keyword evidence="5 10" id="KW-0274">FAD</keyword>
<dbReference type="HAMAP" id="MF_03212">
    <property type="entry name" value="NCPR"/>
    <property type="match status" value="1"/>
</dbReference>
<feature type="domain" description="FAD-binding FR-type" evidence="13">
    <location>
        <begin position="280"/>
        <end position="516"/>
    </location>
</feature>
<dbReference type="PRINTS" id="PR00369">
    <property type="entry name" value="FLAVODOXIN"/>
</dbReference>